<dbReference type="SUPFAM" id="SSF49464">
    <property type="entry name" value="Carboxypeptidase regulatory domain-like"/>
    <property type="match status" value="1"/>
</dbReference>
<gene>
    <name evidence="1" type="ORF">SAMN06265337_3861</name>
</gene>
<reference evidence="2" key="1">
    <citation type="submission" date="2017-06" db="EMBL/GenBank/DDBJ databases">
        <authorList>
            <person name="Varghese N."/>
            <person name="Submissions S."/>
        </authorList>
    </citation>
    <scope>NUCLEOTIDE SEQUENCE [LARGE SCALE GENOMIC DNA]</scope>
    <source>
        <strain evidence="2">DSM 11116</strain>
    </source>
</reference>
<evidence type="ECO:0000313" key="2">
    <source>
        <dbReference type="Proteomes" id="UP000198131"/>
    </source>
</evidence>
<dbReference type="Pfam" id="PF13715">
    <property type="entry name" value="CarbopepD_reg_2"/>
    <property type="match status" value="1"/>
</dbReference>
<proteinExistence type="predicted"/>
<keyword evidence="2" id="KW-1185">Reference proteome</keyword>
<dbReference type="EMBL" id="FYEW01000003">
    <property type="protein sequence ID" value="SNC77278.1"/>
    <property type="molecule type" value="Genomic_DNA"/>
</dbReference>
<dbReference type="AlphaFoldDB" id="A0A212UG85"/>
<sequence>MLTLLSLSAQAQRLSGKVVDAETGLPVPYASVSVLHSRVGTTSNAEGEFELRQAVLPGKLVVSELSHRTDTVAVASASAVLQVRLKPTAVVLPEVKMGSYTAELIKKAYRQLERTNAQQAYSAAFYRQVTRLDNEPTEIQEMIWHAKSGNTGLAGTAMAQGRYAKKKTVLNFKNFSLYTKKNQISLFKSDTALLKTLLGPNPTELNTLRLLGVTQDGTHQLVEIGFAKKAAPNTEYGSLLIDETTLQVLRYRTVTQALNVRINNPAFKLTNQATTLEWVFRPTPTGGAALLDHIKVDYQATLHRPLRSDMKVQASSFTLLYDGQTKAPADVTYAAAQSGESDLQVIEAMAYNAAFWQNNSAVKRTPLEEAIIKAFEQKGAFGTMLTP</sequence>
<accession>A0A212UG85</accession>
<organism evidence="1 2">
    <name type="scientific">Hymenobacter gelipurpurascens</name>
    <dbReference type="NCBI Taxonomy" id="89968"/>
    <lineage>
        <taxon>Bacteria</taxon>
        <taxon>Pseudomonadati</taxon>
        <taxon>Bacteroidota</taxon>
        <taxon>Cytophagia</taxon>
        <taxon>Cytophagales</taxon>
        <taxon>Hymenobacteraceae</taxon>
        <taxon>Hymenobacter</taxon>
    </lineage>
</organism>
<name>A0A212UG85_9BACT</name>
<dbReference type="Gene3D" id="2.60.40.1120">
    <property type="entry name" value="Carboxypeptidase-like, regulatory domain"/>
    <property type="match status" value="1"/>
</dbReference>
<dbReference type="Proteomes" id="UP000198131">
    <property type="component" value="Unassembled WGS sequence"/>
</dbReference>
<dbReference type="InterPro" id="IPR008969">
    <property type="entry name" value="CarboxyPept-like_regulatory"/>
</dbReference>
<evidence type="ECO:0000313" key="1">
    <source>
        <dbReference type="EMBL" id="SNC77278.1"/>
    </source>
</evidence>
<protein>
    <submittedName>
        <fullName evidence="1">CarboxypepD_reg-like domain-containing protein</fullName>
    </submittedName>
</protein>